<dbReference type="InterPro" id="IPR011990">
    <property type="entry name" value="TPR-like_helical_dom_sf"/>
</dbReference>
<dbReference type="InterPro" id="IPR036779">
    <property type="entry name" value="LysM_dom_sf"/>
</dbReference>
<feature type="region of interest" description="Disordered" evidence="1">
    <location>
        <begin position="172"/>
        <end position="255"/>
    </location>
</feature>
<sequence>MPDPGAVDGVTAAATRAYLVKAPAAGRYDCLWRIAEDELGDGARWAEIYDLNVALPQPDGSALSDPDIIKPGWQLRMPADAAHLPAWTPTTMGTGTDTTDVSPGSPAPPGQHVVTAGESLWEIAESELGDGNRFPELAAAASGVPQPDGQELTDPDVIRPGWVIPVPAVTETTNNPVAPAPAPTPAPVLKDLPSAPDVALPEAQGPAGDRGGLPAVGDAALPGTGQGAVERSGRADDRNEAGRTTPAAGTLEVGPVVEAGDDAEDDADAVSKDVDPAWLVTGLSGAGTVLAAGMLLLLRQRRRGQARARRPGRALTLPGPALFPTERSVLLSEPAVEVVARLDEILRRLGTACGMSGEPLPAVAAVALDEAGIVLHLSRPTVLPAPWSGSTDGLRWLIPPTADATEVGPLEVDQPAPFPVLVTVGADETGATWLLNLEGLGAVRVVGDTDRAFALVRYMAAELACSLWSDGVRVECVGVGEELSAMNPDRLRIHDNGDTTGDRVAADRVAGDLFAGDLFAGAVATIDRGAALGLDVPEARARQAGDDSWPARVLLIDASRRTPALDELTALLQAHPGRTGTSVVLLEAGGADNAEPGDAEPGDAEPGDAELGDAASRDVSGVRHSVRPAKGWSGSAVVVRVGASGRLVLPVVGSQLTAVGLSSQEAHGCAALYAVGGLDTPMPTTAADGGAADGWRSWADDAGSIRDEHTLPRHDTPDLVDRTMGAGAASAARPGPDTPARRSQHLGDDVAADHNHDPETEVAGIGPDEEKGRPAGVLQPQSLLPMRDEEYLVVAATTPQDLDALAPQVSVQVRHAVAEADPGLDADVDAWFSDTCELPRLTLLGPIGARTRGTPVTKRKPYWTELLAFLATRPHGATPEEVADAFGITATKTRDYVRVVRDWLGTNPRTRNPHLPDARLSAAGRLRGVGVYQVEDLLVDADLFRRLRLRGETRGAAGIADLRTALSLVSGPPFDKQRPGGWSWLVEGDRLDQHMLCAVVDVAHLVATHLLQVGDLPAARATAELAATAAPYEEIPRLDLAAVAAAGGHPEAAEQIVRGQVCNRSDDGGPPDELPERSQQIIDRHGWLSRGTRAS</sequence>
<feature type="compositionally biased region" description="Basic and acidic residues" evidence="1">
    <location>
        <begin position="745"/>
        <end position="759"/>
    </location>
</feature>
<protein>
    <recommendedName>
        <fullName evidence="4">LysM domain-containing protein</fullName>
    </recommendedName>
</protein>
<name>A0ABV7WJQ2_9MICO</name>
<dbReference type="Gene3D" id="3.10.350.10">
    <property type="entry name" value="LysM domain"/>
    <property type="match status" value="2"/>
</dbReference>
<dbReference type="Proteomes" id="UP001595685">
    <property type="component" value="Unassembled WGS sequence"/>
</dbReference>
<evidence type="ECO:0000256" key="1">
    <source>
        <dbReference type="SAM" id="MobiDB-lite"/>
    </source>
</evidence>
<evidence type="ECO:0008006" key="4">
    <source>
        <dbReference type="Google" id="ProtNLM"/>
    </source>
</evidence>
<keyword evidence="3" id="KW-1185">Reference proteome</keyword>
<dbReference type="EMBL" id="JBHRWW010000008">
    <property type="protein sequence ID" value="MFC3689256.1"/>
    <property type="molecule type" value="Genomic_DNA"/>
</dbReference>
<dbReference type="SUPFAM" id="SSF48452">
    <property type="entry name" value="TPR-like"/>
    <property type="match status" value="1"/>
</dbReference>
<proteinExistence type="predicted"/>
<feature type="compositionally biased region" description="Acidic residues" evidence="1">
    <location>
        <begin position="595"/>
        <end position="611"/>
    </location>
</feature>
<feature type="region of interest" description="Disordered" evidence="1">
    <location>
        <begin position="591"/>
        <end position="622"/>
    </location>
</feature>
<comment type="caution">
    <text evidence="2">The sequence shown here is derived from an EMBL/GenBank/DDBJ whole genome shotgun (WGS) entry which is preliminary data.</text>
</comment>
<gene>
    <name evidence="2" type="ORF">ACFOLH_12980</name>
</gene>
<organism evidence="2 3">
    <name type="scientific">Aquipuribacter hungaricus</name>
    <dbReference type="NCBI Taxonomy" id="545624"/>
    <lineage>
        <taxon>Bacteria</taxon>
        <taxon>Bacillati</taxon>
        <taxon>Actinomycetota</taxon>
        <taxon>Actinomycetes</taxon>
        <taxon>Micrococcales</taxon>
        <taxon>Intrasporangiaceae</taxon>
        <taxon>Aquipuribacter</taxon>
    </lineage>
</organism>
<feature type="region of interest" description="Disordered" evidence="1">
    <location>
        <begin position="1062"/>
        <end position="1095"/>
    </location>
</feature>
<evidence type="ECO:0000313" key="3">
    <source>
        <dbReference type="Proteomes" id="UP001595685"/>
    </source>
</evidence>
<accession>A0ABV7WJQ2</accession>
<dbReference type="RefSeq" id="WP_340288534.1">
    <property type="nucleotide sequence ID" value="NZ_JBBEOI010000002.1"/>
</dbReference>
<feature type="region of interest" description="Disordered" evidence="1">
    <location>
        <begin position="726"/>
        <end position="783"/>
    </location>
</feature>
<dbReference type="PANTHER" id="PTHR34700">
    <property type="entry name" value="POTASSIUM BINDING PROTEIN KBP"/>
    <property type="match status" value="1"/>
</dbReference>
<evidence type="ECO:0000313" key="2">
    <source>
        <dbReference type="EMBL" id="MFC3689256.1"/>
    </source>
</evidence>
<dbReference type="PANTHER" id="PTHR34700:SF4">
    <property type="entry name" value="PHAGE-LIKE ELEMENT PBSX PROTEIN XKDP"/>
    <property type="match status" value="1"/>
</dbReference>
<feature type="compositionally biased region" description="Basic and acidic residues" evidence="1">
    <location>
        <begin position="231"/>
        <end position="241"/>
    </location>
</feature>
<reference evidence="3" key="1">
    <citation type="journal article" date="2019" name="Int. J. Syst. Evol. Microbiol.">
        <title>The Global Catalogue of Microorganisms (GCM) 10K type strain sequencing project: providing services to taxonomists for standard genome sequencing and annotation.</title>
        <authorList>
            <consortium name="The Broad Institute Genomics Platform"/>
            <consortium name="The Broad Institute Genome Sequencing Center for Infectious Disease"/>
            <person name="Wu L."/>
            <person name="Ma J."/>
        </authorList>
    </citation>
    <scope>NUCLEOTIDE SEQUENCE [LARGE SCALE GENOMIC DNA]</scope>
    <source>
        <strain evidence="3">NCAIM B.02333</strain>
    </source>
</reference>
<dbReference type="InterPro" id="IPR052196">
    <property type="entry name" value="Bact_Kbp"/>
</dbReference>